<reference evidence="4" key="1">
    <citation type="submission" date="2015-08" db="EMBL/GenBank/DDBJ databases">
        <authorList>
            <person name="Babu N.S."/>
            <person name="Beckwith C.J."/>
            <person name="Beseler K.G."/>
            <person name="Brison A."/>
            <person name="Carone J.V."/>
            <person name="Caskin T.P."/>
            <person name="Diamond M."/>
            <person name="Durham M.E."/>
            <person name="Foxe J.M."/>
            <person name="Go M."/>
            <person name="Henderson B.A."/>
            <person name="Jones I.B."/>
            <person name="McGettigan J.A."/>
            <person name="Micheletti S.J."/>
            <person name="Nasrallah M.E."/>
            <person name="Ortiz D."/>
            <person name="Piller C.R."/>
            <person name="Privatt S.R."/>
            <person name="Schneider S.L."/>
            <person name="Sharp S."/>
            <person name="Smith T.C."/>
            <person name="Stanton J.D."/>
            <person name="Ullery H.E."/>
            <person name="Wilson R.J."/>
            <person name="Serrano M.G."/>
            <person name="Buck G."/>
            <person name="Lee V."/>
            <person name="Wang Y."/>
            <person name="Carvalho R."/>
            <person name="Voegtly L."/>
            <person name="Shi R."/>
            <person name="Duckworth R."/>
            <person name="Johnson A."/>
            <person name="Loviza R."/>
            <person name="Walstead R."/>
            <person name="Shah Z."/>
            <person name="Kiflezghi M."/>
            <person name="Wade K."/>
            <person name="Ball S.L."/>
            <person name="Bradley K.W."/>
            <person name="Asai D.J."/>
            <person name="Bowman C.A."/>
            <person name="Russell D.A."/>
            <person name="Pope W.H."/>
            <person name="Jacobs-Sera D."/>
            <person name="Hendrix R.W."/>
            <person name="Hatfull G.F."/>
        </authorList>
    </citation>
    <scope>NUCLEOTIDE SEQUENCE</scope>
</reference>
<evidence type="ECO:0000256" key="2">
    <source>
        <dbReference type="ARBA" id="ARBA00022777"/>
    </source>
</evidence>
<organism evidence="4">
    <name type="scientific">Auxenochlorella protothecoides</name>
    <name type="common">Green microalga</name>
    <name type="synonym">Chlorella protothecoides</name>
    <dbReference type="NCBI Taxonomy" id="3075"/>
    <lineage>
        <taxon>Eukaryota</taxon>
        <taxon>Viridiplantae</taxon>
        <taxon>Chlorophyta</taxon>
        <taxon>core chlorophytes</taxon>
        <taxon>Trebouxiophyceae</taxon>
        <taxon>Chlorellales</taxon>
        <taxon>Chlorellaceae</taxon>
        <taxon>Auxenochlorella</taxon>
    </lineage>
</organism>
<dbReference type="Gene3D" id="3.40.1190.20">
    <property type="match status" value="2"/>
</dbReference>
<protein>
    <recommendedName>
        <fullName evidence="3">Carbohydrate kinase PfkB domain-containing protein</fullName>
    </recommendedName>
</protein>
<dbReference type="PANTHER" id="PTHR42774">
    <property type="entry name" value="PHOSPHOTRANSFERASE SYSTEM TRANSPORT PROTEIN"/>
    <property type="match status" value="1"/>
</dbReference>
<dbReference type="InterPro" id="IPR052562">
    <property type="entry name" value="Ketohexokinase-related"/>
</dbReference>
<proteinExistence type="predicted"/>
<feature type="domain" description="Carbohydrate kinase PfkB" evidence="3">
    <location>
        <begin position="72"/>
        <end position="300"/>
    </location>
</feature>
<gene>
    <name evidence="4" type="ORF">g.42742</name>
</gene>
<keyword evidence="1" id="KW-0808">Transferase</keyword>
<evidence type="ECO:0000259" key="3">
    <source>
        <dbReference type="Pfam" id="PF00294"/>
    </source>
</evidence>
<dbReference type="PRINTS" id="PR00990">
    <property type="entry name" value="RIBOKINASE"/>
</dbReference>
<dbReference type="InterPro" id="IPR029056">
    <property type="entry name" value="Ribokinase-like"/>
</dbReference>
<name>A0A1D1ZV44_AUXPR</name>
<evidence type="ECO:0000256" key="1">
    <source>
        <dbReference type="ARBA" id="ARBA00022679"/>
    </source>
</evidence>
<dbReference type="SUPFAM" id="SSF53613">
    <property type="entry name" value="Ribokinase-like"/>
    <property type="match status" value="1"/>
</dbReference>
<feature type="domain" description="Carbohydrate kinase PfkB" evidence="3">
    <location>
        <begin position="372"/>
        <end position="426"/>
    </location>
</feature>
<dbReference type="GO" id="GO:0016301">
    <property type="term" value="F:kinase activity"/>
    <property type="evidence" value="ECO:0007669"/>
    <property type="project" value="UniProtKB-KW"/>
</dbReference>
<sequence length="444" mass="45681">MVVHAVGPRPDHVAAMSGIASSSAAADRQRGAMHQQPDNRCAYRHRPSRYPIVGSAMKEPRPAQLDCAVLGLGSCGLDTLALVDSFPAPDEKIRARRLLIQGGGNCANALTAAARLGAPVAIISKAGSDAAGSSIEAELQGEGIDTQCLLFSKTGPSPTTYIIVDAAGGTRTCIHSPGEDMTAVEGEALGLERGVVLSSATKLVFLDGRHPEAAVQLLGGAHARGIPVLVEAEKPRPGLDVLLQGAQYVYTNATFPKTWTQELSLGSALLCMLGRLTSARWLVTTLGPSGLVAFQRQEGSGEPIGSGADLDRLMQKLWGEADARRKGIEGSEEAACTALNGSLVRVGACASGHLQLQDGTGFGVLVHQAASLETEVVDTTGAGDAFLGSLLVSVSVGASLEAAAKLGTVVAAAKCTELGARTGMPHLAQLHPSLQGVLESRRAA</sequence>
<evidence type="ECO:0000313" key="4">
    <source>
        <dbReference type="EMBL" id="JAT70809.1"/>
    </source>
</evidence>
<dbReference type="InterPro" id="IPR011611">
    <property type="entry name" value="PfkB_dom"/>
</dbReference>
<dbReference type="AlphaFoldDB" id="A0A1D1ZV44"/>
<accession>A0A1D1ZV44</accession>
<dbReference type="InterPro" id="IPR002139">
    <property type="entry name" value="Ribo/fructo_kinase"/>
</dbReference>
<dbReference type="EMBL" id="GDKF01007813">
    <property type="protein sequence ID" value="JAT70809.1"/>
    <property type="molecule type" value="Transcribed_RNA"/>
</dbReference>
<keyword evidence="2" id="KW-0418">Kinase</keyword>
<dbReference type="PANTHER" id="PTHR42774:SF3">
    <property type="entry name" value="KETOHEXOKINASE"/>
    <property type="match status" value="1"/>
</dbReference>
<dbReference type="Pfam" id="PF00294">
    <property type="entry name" value="PfkB"/>
    <property type="match status" value="2"/>
</dbReference>